<dbReference type="Proteomes" id="UP000000927">
    <property type="component" value="Chromosome"/>
</dbReference>
<gene>
    <name evidence="2" type="ordered locus">PRU_1772</name>
</gene>
<dbReference type="eggNOG" id="COG3950">
    <property type="taxonomic scope" value="Bacteria"/>
</dbReference>
<evidence type="ECO:0000313" key="2">
    <source>
        <dbReference type="EMBL" id="ADE81914.1"/>
    </source>
</evidence>
<protein>
    <recommendedName>
        <fullName evidence="1">Endonuclease GajA/Old nuclease/RecF-like AAA domain-containing protein</fullName>
    </recommendedName>
</protein>
<sequence length="426" mass="49638">MKNIIKSVSIRGLWDVKHIRIDFFEDVNILIGGNGSGKTTFLRIVEALLNLDLGAIDDIVFSEVEITIHDEEEKTIMIQRIMDDLVTPSYRYIFPDGEVIDMRSDGRFFFRARSTSRNLYQHLRERLEELVNVSWLSINRISENSEKPDRKLLDTNRTDVDLKLNLLMTQIVSYRLQLETKVNERTRKFNEEIVSMMLYNKAYDNIPTYEQFQTLKGYTTENIVTELHRVFSYFGDARMHTQDIKVHAERIKDVINKIDNRDDSLSAEEMLSISLMNRTAAILKLSAEYQTERAQILEPIKMYVDIVEQYFKDKHIEFDSMSSRLIPIVKIGNKNERSLDMNALSSGEKQLLILLTETLLQQKKPYVFIADEPELSLHIEWQRNLVNSIRSLNPNAQIIFATHAPEIAANHPKKLINMQNATTYVE</sequence>
<dbReference type="EMBL" id="CP002006">
    <property type="protein sequence ID" value="ADE81914.1"/>
    <property type="molecule type" value="Genomic_DNA"/>
</dbReference>
<feature type="domain" description="Endonuclease GajA/Old nuclease/RecF-like AAA" evidence="1">
    <location>
        <begin position="5"/>
        <end position="408"/>
    </location>
</feature>
<evidence type="ECO:0000259" key="1">
    <source>
        <dbReference type="Pfam" id="PF13175"/>
    </source>
</evidence>
<accession>D5ETV9</accession>
<dbReference type="STRING" id="264731.PRU_1772"/>
<dbReference type="Gene3D" id="3.40.50.300">
    <property type="entry name" value="P-loop containing nucleotide triphosphate hydrolases"/>
    <property type="match status" value="1"/>
</dbReference>
<proteinExistence type="predicted"/>
<dbReference type="PANTHER" id="PTHR43581:SF2">
    <property type="entry name" value="EXCINUCLEASE ATPASE SUBUNIT"/>
    <property type="match status" value="1"/>
</dbReference>
<dbReference type="RefSeq" id="WP_013063901.1">
    <property type="nucleotide sequence ID" value="NC_014033.1"/>
</dbReference>
<reference evidence="2 3" key="1">
    <citation type="journal article" date="2010" name="Microb. Ecol.">
        <title>Comparative genome analysis of Prevotella ruminicola and Prevotella bryantii: insights into their environmental niche.</title>
        <authorList>
            <consortium name="North American Consortium for Rumen Bacteria"/>
            <person name="Purushe J."/>
            <person name="Fouts D.E."/>
            <person name="Morrison M."/>
            <person name="White B.A."/>
            <person name="Mackie R.I."/>
            <person name="Coutinho P.M."/>
            <person name="Henrissat B."/>
            <person name="Nelson K.E."/>
        </authorList>
    </citation>
    <scope>NUCLEOTIDE SEQUENCE [LARGE SCALE GENOMIC DNA]</scope>
    <source>
        <strain evidence="3">ATCC 19189 / JCM 8958 / 23</strain>
    </source>
</reference>
<evidence type="ECO:0000313" key="3">
    <source>
        <dbReference type="Proteomes" id="UP000000927"/>
    </source>
</evidence>
<dbReference type="HOGENOM" id="CLU_033692_0_0_10"/>
<name>D5ETV9_XYLR2</name>
<dbReference type="InterPro" id="IPR041685">
    <property type="entry name" value="AAA_GajA/Old/RecF-like"/>
</dbReference>
<keyword evidence="3" id="KW-1185">Reference proteome</keyword>
<dbReference type="PANTHER" id="PTHR43581">
    <property type="entry name" value="ATP/GTP PHOSPHATASE"/>
    <property type="match status" value="1"/>
</dbReference>
<dbReference type="SUPFAM" id="SSF52540">
    <property type="entry name" value="P-loop containing nucleoside triphosphate hydrolases"/>
    <property type="match status" value="1"/>
</dbReference>
<dbReference type="PIRSF" id="PIRSF029347">
    <property type="entry name" value="RecF"/>
    <property type="match status" value="1"/>
</dbReference>
<dbReference type="KEGG" id="pru:PRU_1772"/>
<dbReference type="Pfam" id="PF13175">
    <property type="entry name" value="AAA_15"/>
    <property type="match status" value="1"/>
</dbReference>
<dbReference type="GeneID" id="31501325"/>
<dbReference type="InterPro" id="IPR027417">
    <property type="entry name" value="P-loop_NTPase"/>
</dbReference>
<dbReference type="AlphaFoldDB" id="D5ETV9"/>
<organism evidence="2 3">
    <name type="scientific">Xylanibacter ruminicola (strain ATCC 19189 / DSM 19721 / CIP 105475 / JCM 8958 / 23)</name>
    <name type="common">Prevotella ruminicola</name>
    <dbReference type="NCBI Taxonomy" id="264731"/>
    <lineage>
        <taxon>Bacteria</taxon>
        <taxon>Pseudomonadati</taxon>
        <taxon>Bacteroidota</taxon>
        <taxon>Bacteroidia</taxon>
        <taxon>Bacteroidales</taxon>
        <taxon>Prevotellaceae</taxon>
        <taxon>Xylanibacter</taxon>
    </lineage>
</organism>
<dbReference type="InterPro" id="IPR051396">
    <property type="entry name" value="Bact_Antivir_Def_Nuclease"/>
</dbReference>
<dbReference type="InterPro" id="IPR014555">
    <property type="entry name" value="RecF-like"/>
</dbReference>